<protein>
    <submittedName>
        <fullName evidence="2">CubicO group peptidase (Beta-lactamase class C family)</fullName>
    </submittedName>
</protein>
<organism evidence="2 3">
    <name type="scientific">Edaphobacter aggregans</name>
    <dbReference type="NCBI Taxonomy" id="570835"/>
    <lineage>
        <taxon>Bacteria</taxon>
        <taxon>Pseudomonadati</taxon>
        <taxon>Acidobacteriota</taxon>
        <taxon>Terriglobia</taxon>
        <taxon>Terriglobales</taxon>
        <taxon>Acidobacteriaceae</taxon>
        <taxon>Edaphobacter</taxon>
    </lineage>
</organism>
<gene>
    <name evidence="2" type="ORF">EDE15_2382</name>
</gene>
<evidence type="ECO:0000259" key="1">
    <source>
        <dbReference type="Pfam" id="PF00144"/>
    </source>
</evidence>
<name>A0A3R9NXB3_9BACT</name>
<dbReference type="PANTHER" id="PTHR43283">
    <property type="entry name" value="BETA-LACTAMASE-RELATED"/>
    <property type="match status" value="1"/>
</dbReference>
<dbReference type="Pfam" id="PF00144">
    <property type="entry name" value="Beta-lactamase"/>
    <property type="match status" value="1"/>
</dbReference>
<dbReference type="EMBL" id="RSDW01000001">
    <property type="protein sequence ID" value="RSL16856.1"/>
    <property type="molecule type" value="Genomic_DNA"/>
</dbReference>
<dbReference type="RefSeq" id="WP_125485415.1">
    <property type="nucleotide sequence ID" value="NZ_RSDW01000001.1"/>
</dbReference>
<dbReference type="AlphaFoldDB" id="A0A3R9NXB3"/>
<dbReference type="InterPro" id="IPR012338">
    <property type="entry name" value="Beta-lactam/transpept-like"/>
</dbReference>
<sequence length="600" mass="63578">MGMFVDSGIPNDAHTFIGSCMGGPGVSVVAFTPSGGWVVVASNGAYMAEGIPQDCFTQLGTVLKNGWTVRSIAFPPAGGDSWVIVADQGYYASNIPNDCFQMIGTYFKNGWRISCVAFPPAGGDSWVIIANNAMNASNIDDQCFQTLCNYTQGNRRATQVAFGPNGGWVIYGDEAYYANGSFNAACSAQIKTFENQNWLVGHVALTASGGWSVICNTTLPASPDPLRVFENFFLQDGNNQWHTIYDRMSFHGVPGASVAFVQNNAVAWRTSYGVLQAGGNQYVYTNTPFQAASISKPHAAIGVQLLAQNNKIALTDPIGSRTTWPVATRACAPAAWTQKASIQLTLEHKGGFIGRGNTYPLTACSGFTADGGGFGGYPNTPGVTLPTLDQILSGTSPANSPPIEISTPPGTFYYSGMGYVVLMRMIQDVTGTDFRTWMQTNVLTPLGMTASTYALNLPAALSRAAAGHGTNGQPIPGLRNLYPEASAAGLYTNAGDLCQIIIMLNAGGKVNGTQLLSAAQAKAMLTSQVGIFVNSDQPNQPGYLFNHNGENYGFTAMIQGYPNQSAGMAIMVNRDDGDGNASAFYTEVINALIRVYGLQT</sequence>
<evidence type="ECO:0000313" key="2">
    <source>
        <dbReference type="EMBL" id="RSL16856.1"/>
    </source>
</evidence>
<evidence type="ECO:0000313" key="3">
    <source>
        <dbReference type="Proteomes" id="UP000269669"/>
    </source>
</evidence>
<comment type="caution">
    <text evidence="2">The sequence shown here is derived from an EMBL/GenBank/DDBJ whole genome shotgun (WGS) entry which is preliminary data.</text>
</comment>
<proteinExistence type="predicted"/>
<dbReference type="InterPro" id="IPR001466">
    <property type="entry name" value="Beta-lactam-related"/>
</dbReference>
<reference evidence="2 3" key="1">
    <citation type="submission" date="2018-12" db="EMBL/GenBank/DDBJ databases">
        <title>Sequencing of bacterial isolates from soil warming experiment in Harvard Forest, Massachusetts, USA.</title>
        <authorList>
            <person name="Deangelis K."/>
        </authorList>
    </citation>
    <scope>NUCLEOTIDE SEQUENCE [LARGE SCALE GENOMIC DNA]</scope>
    <source>
        <strain evidence="2 3">EB153</strain>
    </source>
</reference>
<dbReference type="Proteomes" id="UP000269669">
    <property type="component" value="Unassembled WGS sequence"/>
</dbReference>
<dbReference type="Gene3D" id="3.40.710.10">
    <property type="entry name" value="DD-peptidase/beta-lactamase superfamily"/>
    <property type="match status" value="1"/>
</dbReference>
<dbReference type="OrthoDB" id="9797709at2"/>
<feature type="domain" description="Beta-lactamase-related" evidence="1">
    <location>
        <begin position="248"/>
        <end position="579"/>
    </location>
</feature>
<accession>A0A3R9NXB3</accession>
<dbReference type="SUPFAM" id="SSF56601">
    <property type="entry name" value="beta-lactamase/transpeptidase-like"/>
    <property type="match status" value="1"/>
</dbReference>
<dbReference type="InterPro" id="IPR050789">
    <property type="entry name" value="Diverse_Enzym_Activities"/>
</dbReference>
<dbReference type="PANTHER" id="PTHR43283:SF3">
    <property type="entry name" value="BETA-LACTAMASE FAMILY PROTEIN (AFU_ORTHOLOGUE AFUA_5G07500)"/>
    <property type="match status" value="1"/>
</dbReference>
<keyword evidence="3" id="KW-1185">Reference proteome</keyword>